<evidence type="ECO:0000313" key="2">
    <source>
        <dbReference type="Proteomes" id="UP001596297"/>
    </source>
</evidence>
<dbReference type="RefSeq" id="WP_380082573.1">
    <property type="nucleotide sequence ID" value="NZ_JBHSWD010000001.1"/>
</dbReference>
<name>A0ABW1YB86_9DEIO</name>
<reference evidence="2" key="1">
    <citation type="journal article" date="2019" name="Int. J. Syst. Evol. Microbiol.">
        <title>The Global Catalogue of Microorganisms (GCM) 10K type strain sequencing project: providing services to taxonomists for standard genome sequencing and annotation.</title>
        <authorList>
            <consortium name="The Broad Institute Genomics Platform"/>
            <consortium name="The Broad Institute Genome Sequencing Center for Infectious Disease"/>
            <person name="Wu L."/>
            <person name="Ma J."/>
        </authorList>
    </citation>
    <scope>NUCLEOTIDE SEQUENCE [LARGE SCALE GENOMIC DNA]</scope>
    <source>
        <strain evidence="2">CGMCC 1.15772</strain>
    </source>
</reference>
<comment type="caution">
    <text evidence="1">The sequence shown here is derived from an EMBL/GenBank/DDBJ whole genome shotgun (WGS) entry which is preliminary data.</text>
</comment>
<proteinExistence type="predicted"/>
<evidence type="ECO:0000313" key="1">
    <source>
        <dbReference type="EMBL" id="MFC6591570.1"/>
    </source>
</evidence>
<dbReference type="Proteomes" id="UP001596297">
    <property type="component" value="Unassembled WGS sequence"/>
</dbReference>
<dbReference type="EMBL" id="JBHSWD010000001">
    <property type="protein sequence ID" value="MFC6591570.1"/>
    <property type="molecule type" value="Genomic_DNA"/>
</dbReference>
<organism evidence="1 2">
    <name type="scientific">Deinococcus lacus</name>
    <dbReference type="NCBI Taxonomy" id="392561"/>
    <lineage>
        <taxon>Bacteria</taxon>
        <taxon>Thermotogati</taxon>
        <taxon>Deinococcota</taxon>
        <taxon>Deinococci</taxon>
        <taxon>Deinococcales</taxon>
        <taxon>Deinococcaceae</taxon>
        <taxon>Deinococcus</taxon>
    </lineage>
</organism>
<protein>
    <submittedName>
        <fullName evidence="1">Septum formation initiator family protein</fullName>
    </submittedName>
</protein>
<accession>A0ABW1YB86</accession>
<gene>
    <name evidence="1" type="ORF">ACFP81_05765</name>
</gene>
<keyword evidence="2" id="KW-1185">Reference proteome</keyword>
<sequence length="128" mass="13831">METSPPPRLGVLAWLRRAWRELARLPVALMTACVLLALGTGQTVLHLGQSVYRTATWSRETAEVEGSNAALRHDIQVLLDAKAALDTPEYLSQLARCQGYIGPGEKVYVAANEVGHLAGANCDVRPVP</sequence>